<name>A0A168QE64_ABSGL</name>
<dbReference type="SMART" id="SM00367">
    <property type="entry name" value="LRR_CC"/>
    <property type="match status" value="9"/>
</dbReference>
<protein>
    <recommendedName>
        <fullName evidence="7">Cyclic nucleotide-binding domain-containing protein</fullName>
    </recommendedName>
</protein>
<feature type="domain" description="F-box" evidence="4">
    <location>
        <begin position="371"/>
        <end position="417"/>
    </location>
</feature>
<feature type="compositionally biased region" description="Polar residues" evidence="1">
    <location>
        <begin position="55"/>
        <end position="69"/>
    </location>
</feature>
<dbReference type="GO" id="GO:0031146">
    <property type="term" value="P:SCF-dependent proteasomal ubiquitin-dependent protein catabolic process"/>
    <property type="evidence" value="ECO:0007669"/>
    <property type="project" value="TreeGrafter"/>
</dbReference>
<dbReference type="OrthoDB" id="421226at2759"/>
<feature type="region of interest" description="Disordered" evidence="1">
    <location>
        <begin position="55"/>
        <end position="77"/>
    </location>
</feature>
<proteinExistence type="predicted"/>
<dbReference type="Pfam" id="PF25372">
    <property type="entry name" value="DUF7885"/>
    <property type="match status" value="2"/>
</dbReference>
<keyword evidence="2" id="KW-0732">Signal</keyword>
<organism evidence="5">
    <name type="scientific">Absidia glauca</name>
    <name type="common">Pin mould</name>
    <dbReference type="NCBI Taxonomy" id="4829"/>
    <lineage>
        <taxon>Eukaryota</taxon>
        <taxon>Fungi</taxon>
        <taxon>Fungi incertae sedis</taxon>
        <taxon>Mucoromycota</taxon>
        <taxon>Mucoromycotina</taxon>
        <taxon>Mucoromycetes</taxon>
        <taxon>Mucorales</taxon>
        <taxon>Cunninghamellaceae</taxon>
        <taxon>Absidia</taxon>
    </lineage>
</organism>
<reference evidence="5" key="1">
    <citation type="submission" date="2016-04" db="EMBL/GenBank/DDBJ databases">
        <authorList>
            <person name="Evans L.H."/>
            <person name="Alamgir A."/>
            <person name="Owens N."/>
            <person name="Weber N.D."/>
            <person name="Virtaneva K."/>
            <person name="Barbian K."/>
            <person name="Babar A."/>
            <person name="Rosenke K."/>
        </authorList>
    </citation>
    <scope>NUCLEOTIDE SEQUENCE [LARGE SCALE GENOMIC DNA]</scope>
    <source>
        <strain evidence="5">CBS 101.48</strain>
    </source>
</reference>
<dbReference type="InterPro" id="IPR006553">
    <property type="entry name" value="Leu-rich_rpt_Cys-con_subtyp"/>
</dbReference>
<dbReference type="InterPro" id="IPR000595">
    <property type="entry name" value="cNMP-bd_dom"/>
</dbReference>
<dbReference type="InterPro" id="IPR036047">
    <property type="entry name" value="F-box-like_dom_sf"/>
</dbReference>
<dbReference type="InterPro" id="IPR001810">
    <property type="entry name" value="F-box_dom"/>
</dbReference>
<feature type="region of interest" description="Disordered" evidence="1">
    <location>
        <begin position="291"/>
        <end position="342"/>
    </location>
</feature>
<feature type="domain" description="Cyclic nucleotide-binding" evidence="3">
    <location>
        <begin position="100"/>
        <end position="199"/>
    </location>
</feature>
<dbReference type="GO" id="GO:0019005">
    <property type="term" value="C:SCF ubiquitin ligase complex"/>
    <property type="evidence" value="ECO:0007669"/>
    <property type="project" value="TreeGrafter"/>
</dbReference>
<dbReference type="SUPFAM" id="SSF52047">
    <property type="entry name" value="RNI-like"/>
    <property type="match status" value="1"/>
</dbReference>
<dbReference type="SUPFAM" id="SSF51206">
    <property type="entry name" value="cAMP-binding domain-like"/>
    <property type="match status" value="1"/>
</dbReference>
<dbReference type="OMA" id="HEENDTF"/>
<dbReference type="PROSITE" id="PS50181">
    <property type="entry name" value="FBOX"/>
    <property type="match status" value="1"/>
</dbReference>
<dbReference type="Gene3D" id="3.80.10.10">
    <property type="entry name" value="Ribonuclease Inhibitor"/>
    <property type="match status" value="3"/>
</dbReference>
<evidence type="ECO:0000259" key="4">
    <source>
        <dbReference type="PROSITE" id="PS50181"/>
    </source>
</evidence>
<dbReference type="SMART" id="SM00100">
    <property type="entry name" value="cNMP"/>
    <property type="match status" value="1"/>
</dbReference>
<evidence type="ECO:0000256" key="1">
    <source>
        <dbReference type="SAM" id="MobiDB-lite"/>
    </source>
</evidence>
<feature type="chain" id="PRO_5007899912" description="Cyclic nucleotide-binding domain-containing protein" evidence="2">
    <location>
        <begin position="24"/>
        <end position="722"/>
    </location>
</feature>
<feature type="compositionally biased region" description="Polar residues" evidence="1">
    <location>
        <begin position="233"/>
        <end position="254"/>
    </location>
</feature>
<evidence type="ECO:0000256" key="2">
    <source>
        <dbReference type="SAM" id="SignalP"/>
    </source>
</evidence>
<feature type="compositionally biased region" description="Basic and acidic residues" evidence="1">
    <location>
        <begin position="312"/>
        <end position="329"/>
    </location>
</feature>
<dbReference type="InterPro" id="IPR014710">
    <property type="entry name" value="RmlC-like_jellyroll"/>
</dbReference>
<dbReference type="Pfam" id="PF00027">
    <property type="entry name" value="cNMP_binding"/>
    <property type="match status" value="1"/>
</dbReference>
<dbReference type="CDD" id="cd00038">
    <property type="entry name" value="CAP_ED"/>
    <property type="match status" value="1"/>
</dbReference>
<dbReference type="EMBL" id="LT554386">
    <property type="protein sequence ID" value="SAM04450.1"/>
    <property type="molecule type" value="Genomic_DNA"/>
</dbReference>
<evidence type="ECO:0000259" key="3">
    <source>
        <dbReference type="PROSITE" id="PS50042"/>
    </source>
</evidence>
<dbReference type="STRING" id="4829.A0A168QE64"/>
<dbReference type="InterPro" id="IPR032675">
    <property type="entry name" value="LRR_dom_sf"/>
</dbReference>
<dbReference type="PANTHER" id="PTHR13318">
    <property type="entry name" value="PARTNER OF PAIRED, ISOFORM B-RELATED"/>
    <property type="match status" value="1"/>
</dbReference>
<dbReference type="PROSITE" id="PS50042">
    <property type="entry name" value="CNMP_BINDING_3"/>
    <property type="match status" value="1"/>
</dbReference>
<gene>
    <name evidence="5" type="primary">ABSGL_10314.1 scaffold 11921</name>
</gene>
<dbReference type="Proteomes" id="UP000078561">
    <property type="component" value="Unassembled WGS sequence"/>
</dbReference>
<feature type="signal peptide" evidence="2">
    <location>
        <begin position="1"/>
        <end position="23"/>
    </location>
</feature>
<dbReference type="InterPro" id="IPR018490">
    <property type="entry name" value="cNMP-bd_dom_sf"/>
</dbReference>
<evidence type="ECO:0000313" key="5">
    <source>
        <dbReference type="EMBL" id="SAM04450.1"/>
    </source>
</evidence>
<evidence type="ECO:0000313" key="6">
    <source>
        <dbReference type="Proteomes" id="UP000078561"/>
    </source>
</evidence>
<dbReference type="Gene3D" id="2.60.120.10">
    <property type="entry name" value="Jelly Rolls"/>
    <property type="match status" value="1"/>
</dbReference>
<feature type="region of interest" description="Disordered" evidence="1">
    <location>
        <begin position="231"/>
        <end position="260"/>
    </location>
</feature>
<dbReference type="InParanoid" id="A0A168QE64"/>
<sequence>MQRCLKVLVLCTVAALTSDQVHTLLPQFPDVDKIIRFEAEERLAMMNKMENSELDQASNETTLAAPSQEGSDHSRRSSIQYNVESFSRTGIRNSLDKIPFFFDCSEDFLHKICLSIQPRTYDPNTIIFSQGDLGDEMYFIVDGYVDVDAKASSMIYGRLGPGGYFGDSSILLDLPRVATIKTVEQVELYVLNRTDFQHVCDLFPDVAARLKKLTGSRLDDFTKGRLDEISGIRPSSLNEDRPSQTSECRTTCDQDPTLPITPATQLRKAETRKRRASIAVWNDPILAPMSQKAQQHTLAADSMQGYPDDKDDNDRDDNYSLERSNRRNLELPPSPSWTIPPGLASLPPLYHEENDTFDLDTPKSPPLAISADRFTTLPPTILIRIMDLLDFGTLIQLMRLNRSMQAIFALDQALNHVDLSTLHKKVTDDSFASLMAVMRRRRLRSLSLQQCFHLTDTGFRSLLVDNIPLQSPLATPTFLQHFEKLDLNSCWLLSDHSLQLLGERCPHLTHLDLSNCRKITNDGMYRFLVAKHGSSTGLAWLSVSYCKNLTDVTMQHLADYCRHSLTYLNLQRCTKITDAGFMGWTATSFPRLRELLLVDCSFLTDRAIQSLTEAAPGLERLSLSFCCSLSDSAMYHLGHLDHLVHVDVSFCGAAVSDVSLPLLGPRIKRLNIRGCVRVTGQGLLRFLHACPLNTLNISQCPSIPPHARQHILDLALVQHLIV</sequence>
<dbReference type="SUPFAM" id="SSF81383">
    <property type="entry name" value="F-box domain"/>
    <property type="match status" value="1"/>
</dbReference>
<dbReference type="InterPro" id="IPR057207">
    <property type="entry name" value="FBXL15_LRR"/>
</dbReference>
<accession>A0A168QE64</accession>
<keyword evidence="6" id="KW-1185">Reference proteome</keyword>
<evidence type="ECO:0008006" key="7">
    <source>
        <dbReference type="Google" id="ProtNLM"/>
    </source>
</evidence>
<dbReference type="AlphaFoldDB" id="A0A168QE64"/>